<dbReference type="Pfam" id="PF00439">
    <property type="entry name" value="Bromodomain"/>
    <property type="match status" value="1"/>
</dbReference>
<dbReference type="CDD" id="cd04369">
    <property type="entry name" value="Bromodomain"/>
    <property type="match status" value="1"/>
</dbReference>
<evidence type="ECO:0000313" key="4">
    <source>
        <dbReference type="EMBL" id="KAF5889075.1"/>
    </source>
</evidence>
<dbReference type="AlphaFoldDB" id="A0A8J4T4Z8"/>
<protein>
    <submittedName>
        <fullName evidence="4">Nuclear body protein</fullName>
    </submittedName>
</protein>
<dbReference type="Proteomes" id="UP000727407">
    <property type="component" value="Unassembled WGS sequence"/>
</dbReference>
<feature type="domain" description="Bromo" evidence="3">
    <location>
        <begin position="8"/>
        <end position="52"/>
    </location>
</feature>
<keyword evidence="1 2" id="KW-0103">Bromodomain</keyword>
<keyword evidence="5" id="KW-1185">Reference proteome</keyword>
<evidence type="ECO:0000313" key="5">
    <source>
        <dbReference type="Proteomes" id="UP000727407"/>
    </source>
</evidence>
<comment type="caution">
    <text evidence="4">The sequence shown here is derived from an EMBL/GenBank/DDBJ whole genome shotgun (WGS) entry which is preliminary data.</text>
</comment>
<accession>A0A8J4T4Z8</accession>
<dbReference type="PRINTS" id="PR00503">
    <property type="entry name" value="BROMODOMAIN"/>
</dbReference>
<dbReference type="InterPro" id="IPR036427">
    <property type="entry name" value="Bromodomain-like_sf"/>
</dbReference>
<dbReference type="Gene3D" id="1.20.920.10">
    <property type="entry name" value="Bromodomain-like"/>
    <property type="match status" value="1"/>
</dbReference>
<dbReference type="EMBL" id="QNUK01000867">
    <property type="protein sequence ID" value="KAF5889075.1"/>
    <property type="molecule type" value="Genomic_DNA"/>
</dbReference>
<evidence type="ECO:0000256" key="1">
    <source>
        <dbReference type="ARBA" id="ARBA00023117"/>
    </source>
</evidence>
<proteinExistence type="predicted"/>
<reference evidence="4" key="1">
    <citation type="submission" date="2020-07" db="EMBL/GenBank/DDBJ databases">
        <title>Clarias magur genome sequencing, assembly and annotation.</title>
        <authorList>
            <person name="Kushwaha B."/>
            <person name="Kumar R."/>
            <person name="Das P."/>
            <person name="Joshi C.G."/>
            <person name="Kumar D."/>
            <person name="Nagpure N.S."/>
            <person name="Pandey M."/>
            <person name="Agarwal S."/>
            <person name="Srivastava S."/>
            <person name="Singh M."/>
            <person name="Sahoo L."/>
            <person name="Jayasankar P."/>
            <person name="Meher P.K."/>
            <person name="Koringa P.G."/>
            <person name="Iquebal M.A."/>
            <person name="Das S.P."/>
            <person name="Bit A."/>
            <person name="Patnaik S."/>
            <person name="Patel N."/>
            <person name="Shah T.M."/>
            <person name="Hinsu A."/>
            <person name="Jena J.K."/>
        </authorList>
    </citation>
    <scope>NUCLEOTIDE SEQUENCE</scope>
    <source>
        <strain evidence="4">CIFAMagur01</strain>
        <tissue evidence="4">Testis</tissue>
    </source>
</reference>
<feature type="non-terminal residue" evidence="4">
    <location>
        <position position="52"/>
    </location>
</feature>
<name>A0A8J4T4Z8_CLAMG</name>
<gene>
    <name evidence="4" type="ORF">DAT39_021220</name>
</gene>
<sequence>MVLCGGSYSSVISHPICLDKVKIKLQKNEYRTVGQFVNDTDLIFNKCRTVNK</sequence>
<dbReference type="OrthoDB" id="1870062at2759"/>
<dbReference type="InterPro" id="IPR001487">
    <property type="entry name" value="Bromodomain"/>
</dbReference>
<dbReference type="SUPFAM" id="SSF47370">
    <property type="entry name" value="Bromodomain"/>
    <property type="match status" value="1"/>
</dbReference>
<dbReference type="PROSITE" id="PS50014">
    <property type="entry name" value="BROMODOMAIN_2"/>
    <property type="match status" value="1"/>
</dbReference>
<evidence type="ECO:0000259" key="3">
    <source>
        <dbReference type="PROSITE" id="PS50014"/>
    </source>
</evidence>
<evidence type="ECO:0000256" key="2">
    <source>
        <dbReference type="PROSITE-ProRule" id="PRU00035"/>
    </source>
</evidence>
<organism evidence="4 5">
    <name type="scientific">Clarias magur</name>
    <name type="common">Asian catfish</name>
    <name type="synonym">Macropteronotus magur</name>
    <dbReference type="NCBI Taxonomy" id="1594786"/>
    <lineage>
        <taxon>Eukaryota</taxon>
        <taxon>Metazoa</taxon>
        <taxon>Chordata</taxon>
        <taxon>Craniata</taxon>
        <taxon>Vertebrata</taxon>
        <taxon>Euteleostomi</taxon>
        <taxon>Actinopterygii</taxon>
        <taxon>Neopterygii</taxon>
        <taxon>Teleostei</taxon>
        <taxon>Ostariophysi</taxon>
        <taxon>Siluriformes</taxon>
        <taxon>Clariidae</taxon>
        <taxon>Clarias</taxon>
    </lineage>
</organism>